<evidence type="ECO:0000313" key="6">
    <source>
        <dbReference type="EMBL" id="GLR54467.1"/>
    </source>
</evidence>
<feature type="DNA-binding region" description="H-T-H motif" evidence="4">
    <location>
        <begin position="56"/>
        <end position="75"/>
    </location>
</feature>
<dbReference type="Pfam" id="PF00440">
    <property type="entry name" value="TetR_N"/>
    <property type="match status" value="1"/>
</dbReference>
<keyword evidence="7" id="KW-1185">Reference proteome</keyword>
<reference evidence="7" key="1">
    <citation type="journal article" date="2019" name="Int. J. Syst. Evol. Microbiol.">
        <title>The Global Catalogue of Microorganisms (GCM) 10K type strain sequencing project: providing services to taxonomists for standard genome sequencing and annotation.</title>
        <authorList>
            <consortium name="The Broad Institute Genomics Platform"/>
            <consortium name="The Broad Institute Genome Sequencing Center for Infectious Disease"/>
            <person name="Wu L."/>
            <person name="Ma J."/>
        </authorList>
    </citation>
    <scope>NUCLEOTIDE SEQUENCE [LARGE SCALE GENOMIC DNA]</scope>
    <source>
        <strain evidence="7">NBRC 102122</strain>
    </source>
</reference>
<name>A0ABQ5ZRU3_9HYPH</name>
<evidence type="ECO:0000259" key="5">
    <source>
        <dbReference type="PROSITE" id="PS50977"/>
    </source>
</evidence>
<dbReference type="PANTHER" id="PTHR30055">
    <property type="entry name" value="HTH-TYPE TRANSCRIPTIONAL REGULATOR RUTR"/>
    <property type="match status" value="1"/>
</dbReference>
<dbReference type="Proteomes" id="UP001156702">
    <property type="component" value="Unassembled WGS sequence"/>
</dbReference>
<dbReference type="SUPFAM" id="SSF46689">
    <property type="entry name" value="Homeodomain-like"/>
    <property type="match status" value="1"/>
</dbReference>
<sequence length="228" mass="25338">MARLWITSMTETTATTLPAKRRKRGRPRLATPAEQRAKIVEATRKLFLAEGYGRTTMSEVAAHCHISKRTLYELFPSKTDLLAAIIEQHRTSMLALPGDYTGLSLSDALERIFQIDISAEEDSARAAFLNLTIVEAARYPEVGEMMKRLGGQRAHALLAEWMEGEKRAGRLFVDDTTSAATILMDMMFGAVVTKTGAGAEWPGFDARKDYMRRCIRIFVHGTGKSPAI</sequence>
<keyword evidence="2 4" id="KW-0238">DNA-binding</keyword>
<evidence type="ECO:0000313" key="7">
    <source>
        <dbReference type="Proteomes" id="UP001156702"/>
    </source>
</evidence>
<feature type="domain" description="HTH tetR-type" evidence="5">
    <location>
        <begin position="33"/>
        <end position="93"/>
    </location>
</feature>
<dbReference type="InterPro" id="IPR009057">
    <property type="entry name" value="Homeodomain-like_sf"/>
</dbReference>
<dbReference type="InterPro" id="IPR001647">
    <property type="entry name" value="HTH_TetR"/>
</dbReference>
<evidence type="ECO:0000256" key="4">
    <source>
        <dbReference type="PROSITE-ProRule" id="PRU00335"/>
    </source>
</evidence>
<dbReference type="EMBL" id="BSOP01000051">
    <property type="protein sequence ID" value="GLR54467.1"/>
    <property type="molecule type" value="Genomic_DNA"/>
</dbReference>
<keyword evidence="1" id="KW-0805">Transcription regulation</keyword>
<dbReference type="PANTHER" id="PTHR30055:SF234">
    <property type="entry name" value="HTH-TYPE TRANSCRIPTIONAL REGULATOR BETI"/>
    <property type="match status" value="1"/>
</dbReference>
<evidence type="ECO:0000256" key="2">
    <source>
        <dbReference type="ARBA" id="ARBA00023125"/>
    </source>
</evidence>
<protein>
    <submittedName>
        <fullName evidence="6">TetR family transcriptional regulator</fullName>
    </submittedName>
</protein>
<dbReference type="PROSITE" id="PS50977">
    <property type="entry name" value="HTH_TETR_2"/>
    <property type="match status" value="1"/>
</dbReference>
<gene>
    <name evidence="6" type="ORF">GCM10007923_56840</name>
</gene>
<dbReference type="InterPro" id="IPR050109">
    <property type="entry name" value="HTH-type_TetR-like_transc_reg"/>
</dbReference>
<evidence type="ECO:0000256" key="3">
    <source>
        <dbReference type="ARBA" id="ARBA00023163"/>
    </source>
</evidence>
<evidence type="ECO:0000256" key="1">
    <source>
        <dbReference type="ARBA" id="ARBA00023015"/>
    </source>
</evidence>
<dbReference type="InterPro" id="IPR039536">
    <property type="entry name" value="TetR_C_Proteobacteria"/>
</dbReference>
<dbReference type="Gene3D" id="1.10.357.10">
    <property type="entry name" value="Tetracycline Repressor, domain 2"/>
    <property type="match status" value="1"/>
</dbReference>
<proteinExistence type="predicted"/>
<keyword evidence="3" id="KW-0804">Transcription</keyword>
<dbReference type="PRINTS" id="PR00455">
    <property type="entry name" value="HTHTETR"/>
</dbReference>
<organism evidence="6 7">
    <name type="scientific">Shinella yambaruensis</name>
    <dbReference type="NCBI Taxonomy" id="415996"/>
    <lineage>
        <taxon>Bacteria</taxon>
        <taxon>Pseudomonadati</taxon>
        <taxon>Pseudomonadota</taxon>
        <taxon>Alphaproteobacteria</taxon>
        <taxon>Hyphomicrobiales</taxon>
        <taxon>Rhizobiaceae</taxon>
        <taxon>Shinella</taxon>
    </lineage>
</organism>
<accession>A0ABQ5ZRU3</accession>
<dbReference type="Pfam" id="PF14246">
    <property type="entry name" value="TetR_C_7"/>
    <property type="match status" value="1"/>
</dbReference>
<comment type="caution">
    <text evidence="6">The sequence shown here is derived from an EMBL/GenBank/DDBJ whole genome shotgun (WGS) entry which is preliminary data.</text>
</comment>